<dbReference type="GO" id="GO:0008236">
    <property type="term" value="F:serine-type peptidase activity"/>
    <property type="evidence" value="ECO:0007669"/>
    <property type="project" value="InterPro"/>
</dbReference>
<dbReference type="InterPro" id="IPR028204">
    <property type="entry name" value="Tricorn_C1"/>
</dbReference>
<dbReference type="Pfam" id="PF14684">
    <property type="entry name" value="Tricorn_C1"/>
    <property type="match status" value="1"/>
</dbReference>
<reference evidence="2" key="2">
    <citation type="submission" date="2021-04" db="EMBL/GenBank/DDBJ databases">
        <authorList>
            <person name="Gilroy R."/>
        </authorList>
    </citation>
    <scope>NUCLEOTIDE SEQUENCE</scope>
    <source>
        <strain evidence="2">ChiHjej12B11-16260</strain>
    </source>
</reference>
<dbReference type="AlphaFoldDB" id="A0A9D2AQ62"/>
<dbReference type="PANTHER" id="PTHR11261:SF3">
    <property type="entry name" value="RETINOL-BINDING PROTEIN 3"/>
    <property type="match status" value="1"/>
</dbReference>
<evidence type="ECO:0000313" key="2">
    <source>
        <dbReference type="EMBL" id="HIX45865.1"/>
    </source>
</evidence>
<gene>
    <name evidence="2" type="ORF">H9982_06550</name>
</gene>
<sequence>MGKECVKSLFLLCAAMLLHSCFVDDDKELTNDAEDNFDALWSIVDEHYCFFGYKEIDWDSVREVYRPKVRNNMGSYAFFDLCSDMLDELQDGHVNLSSSFATSYYRDWFQDYPVNYDERVVHQNYLGFDFYQTGGFVYKKLQQNIGYIYYGSFSSGISDNSLDHILVRLASCDGLIIDVRGNGGGSLANVETFASRFITERTLAGYIRHKTGAGHNDFSEPYAYYYEPPVGHYIYTRPVVVLTNRYTFSAANNFVQVMKSLPQVTVIGDRTGGGSGLPFTYNLPNGWNIRLSSSPILDAEGNDTEFGIDPTPGFKIDMDTIAALQGHDTILDRAIEWLVTGK</sequence>
<evidence type="ECO:0000313" key="3">
    <source>
        <dbReference type="Proteomes" id="UP000824246"/>
    </source>
</evidence>
<reference evidence="2" key="1">
    <citation type="journal article" date="2021" name="PeerJ">
        <title>Extensive microbial diversity within the chicken gut microbiome revealed by metagenomics and culture.</title>
        <authorList>
            <person name="Gilroy R."/>
            <person name="Ravi A."/>
            <person name="Getino M."/>
            <person name="Pursley I."/>
            <person name="Horton D.L."/>
            <person name="Alikhan N.F."/>
            <person name="Baker D."/>
            <person name="Gharbi K."/>
            <person name="Hall N."/>
            <person name="Watson M."/>
            <person name="Adriaenssens E.M."/>
            <person name="Foster-Nyarko E."/>
            <person name="Jarju S."/>
            <person name="Secka A."/>
            <person name="Antonio M."/>
            <person name="Oren A."/>
            <person name="Chaudhuri R.R."/>
            <person name="La Ragione R."/>
            <person name="Hildebrand F."/>
            <person name="Pallen M.J."/>
        </authorList>
    </citation>
    <scope>NUCLEOTIDE SEQUENCE</scope>
    <source>
        <strain evidence="2">ChiHjej12B11-16260</strain>
    </source>
</reference>
<dbReference type="InterPro" id="IPR005151">
    <property type="entry name" value="Tail-specific_protease"/>
</dbReference>
<dbReference type="Gene3D" id="3.30.750.44">
    <property type="match status" value="1"/>
</dbReference>
<dbReference type="Proteomes" id="UP000824246">
    <property type="component" value="Unassembled WGS sequence"/>
</dbReference>
<dbReference type="GO" id="GO:0006508">
    <property type="term" value="P:proteolysis"/>
    <property type="evidence" value="ECO:0007669"/>
    <property type="project" value="InterPro"/>
</dbReference>
<feature type="domain" description="Tail specific protease" evidence="1">
    <location>
        <begin position="113"/>
        <end position="315"/>
    </location>
</feature>
<dbReference type="CDD" id="cd07563">
    <property type="entry name" value="Peptidase_S41_IRBP"/>
    <property type="match status" value="1"/>
</dbReference>
<dbReference type="SUPFAM" id="SSF52096">
    <property type="entry name" value="ClpP/crotonase"/>
    <property type="match status" value="1"/>
</dbReference>
<dbReference type="Gene3D" id="3.90.226.10">
    <property type="entry name" value="2-enoyl-CoA Hydratase, Chain A, domain 1"/>
    <property type="match status" value="1"/>
</dbReference>
<proteinExistence type="predicted"/>
<dbReference type="PANTHER" id="PTHR11261">
    <property type="entry name" value="INTERPHOTORECEPTOR RETINOID-BINDING PROTEIN"/>
    <property type="match status" value="1"/>
</dbReference>
<dbReference type="EMBL" id="DXFB01000167">
    <property type="protein sequence ID" value="HIX45865.1"/>
    <property type="molecule type" value="Genomic_DNA"/>
</dbReference>
<dbReference type="InterPro" id="IPR029045">
    <property type="entry name" value="ClpP/crotonase-like_dom_sf"/>
</dbReference>
<dbReference type="SMART" id="SM00245">
    <property type="entry name" value="TSPc"/>
    <property type="match status" value="1"/>
</dbReference>
<evidence type="ECO:0000259" key="1">
    <source>
        <dbReference type="SMART" id="SM00245"/>
    </source>
</evidence>
<name>A0A9D2AQ62_9BACT</name>
<dbReference type="Pfam" id="PF03572">
    <property type="entry name" value="Peptidase_S41"/>
    <property type="match status" value="1"/>
</dbReference>
<protein>
    <submittedName>
        <fullName evidence="2">S41 family peptidase</fullName>
    </submittedName>
</protein>
<comment type="caution">
    <text evidence="2">The sequence shown here is derived from an EMBL/GenBank/DDBJ whole genome shotgun (WGS) entry which is preliminary data.</text>
</comment>
<organism evidence="2 3">
    <name type="scientific">Candidatus Barnesiella excrementipullorum</name>
    <dbReference type="NCBI Taxonomy" id="2838479"/>
    <lineage>
        <taxon>Bacteria</taxon>
        <taxon>Pseudomonadati</taxon>
        <taxon>Bacteroidota</taxon>
        <taxon>Bacteroidia</taxon>
        <taxon>Bacteroidales</taxon>
        <taxon>Barnesiellaceae</taxon>
        <taxon>Barnesiella</taxon>
    </lineage>
</organism>
<accession>A0A9D2AQ62</accession>